<dbReference type="InterPro" id="IPR027007">
    <property type="entry name" value="C2_DOCK-type_domain"/>
</dbReference>
<dbReference type="Pfam" id="PF20421">
    <property type="entry name" value="DHR-2_Lobe_C"/>
    <property type="match status" value="1"/>
</dbReference>
<dbReference type="InterPro" id="IPR032376">
    <property type="entry name" value="DOCK_N"/>
</dbReference>
<dbReference type="Pfam" id="PF16172">
    <property type="entry name" value="DOCK_N"/>
    <property type="match status" value="1"/>
</dbReference>
<evidence type="ECO:0000313" key="8">
    <source>
        <dbReference type="EMBL" id="CAG4941618.1"/>
    </source>
</evidence>
<dbReference type="Pfam" id="PF06920">
    <property type="entry name" value="DHR-2_Lobe_A"/>
    <property type="match status" value="1"/>
</dbReference>
<dbReference type="GO" id="GO:0005085">
    <property type="term" value="F:guanyl-nucleotide exchange factor activity"/>
    <property type="evidence" value="ECO:0007669"/>
    <property type="project" value="UniProtKB-KW"/>
</dbReference>
<dbReference type="InterPro" id="IPR046773">
    <property type="entry name" value="DOCKER_Lobe_C"/>
</dbReference>
<dbReference type="PANTHER" id="PTHR45653:SF12">
    <property type="entry name" value="SPONGE, ISOFORM E"/>
    <property type="match status" value="1"/>
</dbReference>
<evidence type="ECO:0000256" key="3">
    <source>
        <dbReference type="ARBA" id="ARBA00022658"/>
    </source>
</evidence>
<feature type="domain" description="C2 DOCK-type" evidence="6">
    <location>
        <begin position="299"/>
        <end position="476"/>
    </location>
</feature>
<dbReference type="GO" id="GO:0005737">
    <property type="term" value="C:cytoplasm"/>
    <property type="evidence" value="ECO:0007669"/>
    <property type="project" value="UniProtKB-SubCell"/>
</dbReference>
<evidence type="ECO:0000256" key="1">
    <source>
        <dbReference type="ARBA" id="ARBA00004496"/>
    </source>
</evidence>
<dbReference type="GO" id="GO:0031267">
    <property type="term" value="F:small GTPase binding"/>
    <property type="evidence" value="ECO:0007669"/>
    <property type="project" value="TreeGrafter"/>
</dbReference>
<feature type="region of interest" description="Disordered" evidence="5">
    <location>
        <begin position="1501"/>
        <end position="1527"/>
    </location>
</feature>
<protein>
    <submittedName>
        <fullName evidence="8">(apollo) hypothetical protein</fullName>
    </submittedName>
</protein>
<evidence type="ECO:0000256" key="2">
    <source>
        <dbReference type="ARBA" id="ARBA00022490"/>
    </source>
</evidence>
<dbReference type="InterPro" id="IPR026791">
    <property type="entry name" value="DOCK"/>
</dbReference>
<keyword evidence="2" id="KW-0963">Cytoplasm</keyword>
<feature type="domain" description="DOCKER" evidence="7">
    <location>
        <begin position="1090"/>
        <end position="1495"/>
    </location>
</feature>
<evidence type="ECO:0000256" key="5">
    <source>
        <dbReference type="SAM" id="MobiDB-lite"/>
    </source>
</evidence>
<dbReference type="PANTHER" id="PTHR45653">
    <property type="entry name" value="DEDICATOR OF CYTOKINESIS"/>
    <property type="match status" value="1"/>
</dbReference>
<dbReference type="GO" id="GO:0007264">
    <property type="term" value="P:small GTPase-mediated signal transduction"/>
    <property type="evidence" value="ECO:0007669"/>
    <property type="project" value="InterPro"/>
</dbReference>
<keyword evidence="3" id="KW-0344">Guanine-nucleotide releasing factor</keyword>
<dbReference type="Pfam" id="PF23554">
    <property type="entry name" value="TPR_DOCK"/>
    <property type="match status" value="1"/>
</dbReference>
<dbReference type="InterPro" id="IPR046770">
    <property type="entry name" value="DOCKER_Lobe_B"/>
</dbReference>
<comment type="caution">
    <text evidence="8">The sequence shown here is derived from an EMBL/GenBank/DDBJ whole genome shotgun (WGS) entry which is preliminary data.</text>
</comment>
<keyword evidence="9" id="KW-1185">Reference proteome</keyword>
<feature type="compositionally biased region" description="Basic and acidic residues" evidence="5">
    <location>
        <begin position="1579"/>
        <end position="1595"/>
    </location>
</feature>
<dbReference type="InterPro" id="IPR056372">
    <property type="entry name" value="TPR_DOCK"/>
</dbReference>
<dbReference type="PROSITE" id="PS51650">
    <property type="entry name" value="C2_DOCK"/>
    <property type="match status" value="1"/>
</dbReference>
<reference evidence="8" key="1">
    <citation type="submission" date="2021-04" db="EMBL/GenBank/DDBJ databases">
        <authorList>
            <person name="Tunstrom K."/>
        </authorList>
    </citation>
    <scope>NUCLEOTIDE SEQUENCE</scope>
</reference>
<dbReference type="PROSITE" id="PS51651">
    <property type="entry name" value="DOCKER"/>
    <property type="match status" value="1"/>
</dbReference>
<comment type="similarity">
    <text evidence="4">Belongs to the DOCK family.</text>
</comment>
<organism evidence="8 9">
    <name type="scientific">Parnassius apollo</name>
    <name type="common">Apollo butterfly</name>
    <name type="synonym">Papilio apollo</name>
    <dbReference type="NCBI Taxonomy" id="110799"/>
    <lineage>
        <taxon>Eukaryota</taxon>
        <taxon>Metazoa</taxon>
        <taxon>Ecdysozoa</taxon>
        <taxon>Arthropoda</taxon>
        <taxon>Hexapoda</taxon>
        <taxon>Insecta</taxon>
        <taxon>Pterygota</taxon>
        <taxon>Neoptera</taxon>
        <taxon>Endopterygota</taxon>
        <taxon>Lepidoptera</taxon>
        <taxon>Glossata</taxon>
        <taxon>Ditrysia</taxon>
        <taxon>Papilionoidea</taxon>
        <taxon>Papilionidae</taxon>
        <taxon>Parnassiinae</taxon>
        <taxon>Parnassini</taxon>
        <taxon>Parnassius</taxon>
        <taxon>Parnassius</taxon>
    </lineage>
</organism>
<evidence type="ECO:0000259" key="7">
    <source>
        <dbReference type="PROSITE" id="PS51651"/>
    </source>
</evidence>
<accession>A0A8S3W505</accession>
<evidence type="ECO:0000313" key="9">
    <source>
        <dbReference type="Proteomes" id="UP000691718"/>
    </source>
</evidence>
<dbReference type="InterPro" id="IPR046769">
    <property type="entry name" value="DOCKER_Lobe_A"/>
</dbReference>
<dbReference type="OrthoDB" id="18896at2759"/>
<dbReference type="Pfam" id="PF14429">
    <property type="entry name" value="DOCK-C2"/>
    <property type="match status" value="1"/>
</dbReference>
<feature type="region of interest" description="Disordered" evidence="5">
    <location>
        <begin position="1542"/>
        <end position="1709"/>
    </location>
</feature>
<dbReference type="Proteomes" id="UP000691718">
    <property type="component" value="Unassembled WGS sequence"/>
</dbReference>
<evidence type="ECO:0000256" key="4">
    <source>
        <dbReference type="PROSITE-ProRule" id="PRU00983"/>
    </source>
</evidence>
<dbReference type="EMBL" id="CAJQZP010000160">
    <property type="protein sequence ID" value="CAG4941618.1"/>
    <property type="molecule type" value="Genomic_DNA"/>
</dbReference>
<feature type="compositionally biased region" description="Low complexity" evidence="5">
    <location>
        <begin position="1679"/>
        <end position="1695"/>
    </location>
</feature>
<feature type="compositionally biased region" description="Basic and acidic residues" evidence="5">
    <location>
        <begin position="1641"/>
        <end position="1651"/>
    </location>
</feature>
<dbReference type="GO" id="GO:0005886">
    <property type="term" value="C:plasma membrane"/>
    <property type="evidence" value="ECO:0007669"/>
    <property type="project" value="TreeGrafter"/>
</dbReference>
<evidence type="ECO:0000259" key="6">
    <source>
        <dbReference type="PROSITE" id="PS51650"/>
    </source>
</evidence>
<name>A0A8S3W505_PARAO</name>
<comment type="subcellular location">
    <subcellularLocation>
        <location evidence="1">Cytoplasm</location>
    </subcellularLocation>
</comment>
<feature type="compositionally biased region" description="Basic and acidic residues" evidence="5">
    <location>
        <begin position="2058"/>
        <end position="2068"/>
    </location>
</feature>
<dbReference type="FunFam" id="2.60.40.150:FF:000045">
    <property type="entry name" value="Dedicator of cytokinesis protein 4"/>
    <property type="match status" value="1"/>
</dbReference>
<gene>
    <name evidence="8" type="ORF">PAPOLLO_LOCUS2233</name>
</gene>
<dbReference type="Pfam" id="PF20422">
    <property type="entry name" value="DHR-2_Lobe_B"/>
    <property type="match status" value="1"/>
</dbReference>
<dbReference type="InterPro" id="IPR027357">
    <property type="entry name" value="DOCKER_dom"/>
</dbReference>
<sequence length="2068" mass="228594">MSALNSFVPNTDVIRNERVRKLGLELVPRRGAEAVDPEDISLVELYRVHVESAERAAAWRGTLRRAGGSGSSFNSGTLTNSTNTATTTTTVQSHHLMCNMRDFGHTAGGDEAELLLWLHDARRSQPLSERFRVRIARDGFSNYVDRLHANSTLFADLSSTDLSRELWLVAWVVRVARWSGAGAAGGTGERRGPLARRPLGAGVLPLADFLRQPANHPAEREYTFKVYQCEEKDFHQLHDMLIRKQTNKCNILPGQPNYGIVVALRLLTNSASITEAVASGATVTPKRGFPDVIMPGDVRNDLYLTLEKAEFERGGKSTAKNVLATVNVHDNTGQIINGCVWGASGAGADCYESLVLYHNNSPAWADQLRLAVPLDTFTHAHVRIEFRHCSTRDKNERKLFGFAFARLMEPSGATLRDGAHELYVYKCDDPSKLQNAGYLSLPSCANDAARPAPTNGVIPTFQRSSKENCTISTLLCSTKLTQNEDLLALLQWRARPEKVQETLLRVLRLGDGLSCEELIKFLRDVLDALFALFSTEDGNSTPHSGTVFLVLVSICSLLDESRFQHFRPVLDVYIEEHFSAALVYKGLLSSVQHCAEWAAGAEGQEPIRKCLRSLGAVFRLAVRSRCLFARATGGQYEDSFRRDVRAALHALKALAHHPHREHLAPAQVALMTSWPSVAREVCRALGAAEAARATAALLDAPATAAPPPLARARLAAAQEVLKGPLGQAPEARNIVLTSACHHLRVHLARRDELAQCADMLAELVALLWKKEDPDRPVPQEDFDPDVDVLCLNTLDVLVETVLHLIGGNSPVLGSMVAGLLGTMELLKPAHYQRLWSHLAPHPHDRKPLKDFLMRAFLVFRHLIEQDVFPSDWMVLRVQSCKVLLSALQDLAKPLLERFMGDEPPQFDTQLWSGYLELGVALVTCRALQWERCAGRGPDRARMRQAAGLQVLAVWSRLGAAQLHLIGVAVGALLEVTLVGALRRAARGALVALMAAERAATGSARRTEAALVDKLDSLVADNKADDHYRRLFDTVLMERVSTEGWREAGAAFVGCVTRLLERLLDYRAVMQGAEHRDKRMAATVNLLNFYKNEIDRKEMYLRYVYKLHDLHIASDNFVEAGCTLLLYAETLSWDSDQIGVDPEHPDVPEWKRKESLYNQVLEYFDRGKCWEKGFPLLRELGALYEARCEHARLAHVLRRHAAFLDAALAQLRPEPEYFRVGFYGQGCPLFVRNKQFVYRGQDYERIGAFTQRLQSEYVAAHILMRNTPPDDSIIAADGQYIQICNVKPVGARRAWPSGAAEAVRRYYACNDVDTFLCDRPLHKPPIDKDNEFKSLWIERTTLVTENTLPGILRWSEVISRSVEEIPPVEFACETMEATERELRSLISQYTADPTQNINPFSMRLQGTIDANVQGGITKYEQAFLSAEFARGAAPRELAAAAKLRRLVASQLAVVDAGLALHGRLAPEEVKPLHRRLVERFNQLRQNLGPGLARARRQLSESIVNTPLPPVPALDKRSQSIQQSENYYEDGHLYNKPIYTLEDSEQQSSIMSSSLPANDNRECTDNSSMAKSAPPLPSRPKSGDPRSPTRLEDYRDSMEEEVETRRHSRASWSEPGDAPPLPPRVSGDKRSWGEAPAVPRRAARSEAGDERDSGVSVDAHAYTNADEHRAHHSARRATSVTPASAWTRTPTATRTSTGAPQREAGDERDSGVSVDAHAYTNADEHRAHHSGTCTAARLTCVPPYLSGISYRSRSEAGDERDSGVSVDAHAYTNADEHRAHHSGTCTVARTLAEAGDERDSGVSVDAHAYTNADEHRAHHSGTCTAARLTCVPPYLSGISYRFRSEAGDERDSGVSVDAHAYTNADEHRAHHSGTCTAARLTCVPPYLSGISYRSRSEAGDERDSGVSVDAHAYTNADEHRAHHSGTCTVARTLAEAGDERDSGVSVDAHAYTNADEHRAHHSGTCTAARLTCVPPYLSGISYRSRSEAGDERDSGVSVDAHAYTNADEHRAHHSDLDLTVESLRYEEIISMMSEPLRVDEEELPPPIPPKGLGHLSSFDSGHHENGESQC</sequence>
<proteinExistence type="inferred from homology"/>
<feature type="region of interest" description="Disordered" evidence="5">
    <location>
        <begin position="2034"/>
        <end position="2068"/>
    </location>
</feature>